<sequence>MDALAKEQTHYQRAIDEGVARADRSINEERQLAARRRHEEAAEDDELRVQLKPHKCSYCQAFVIDVSGPRTENAGMISPKIVYFKHVNYAHVRKGAEEKCPLCETIVAQLDRNDSSFEDDTDEDLTCFAYSYGGQGGEFDVDSLSAIYVVSSTRLWTKWANKQYRENLSYACFTTEQDPAGIFNTTRPIVINPASDESFKLIRSWLAECRHGHDLCQHFKTEFRPLRLVQISETSDGLRIRLCEDAVGPPVEYTTLSYCWGGPQAAQTETSNVLARTSAMDIKALPRTLKDAIEVTHRLHISYIWIDSLCIVQDSPEDKARQIALMPQIYSNAALTISSTRALYADEGFLRPRKPTDEPDHTVSLPYILPSTGEMGELTLFRESAVLSDSALMDRGWTFQEHALSPRILDFAGGQTRWLCKEWYVDGWRKHETLNKIWRTRHRLLLMMLGKLTSTQRISFTFPEACHFWENVVEMYTQRALSVATDRPLAIAGLAEVCCDNIGFRHQYVAGLWRSMFPWALFWSMPNRQRRLPRPTKYQGPSWSWTAISGAVHHGQCAKLNGGRIQVKVVDCSTEIEVEEAPFGAVKSGALVVEARTLPAKWLRSDNGAESRSPGDFDEMELLDSLSGDGAVEIRMCPDAHEADWDDPTTASIDVVLVEGGYEPPEFLDSHGAMGFVLRDLRDGFYSRLGIFETMPGARARDTRKDGDAKAATNLWHKYRAIFDERDHEVLVIV</sequence>
<protein>
    <recommendedName>
        <fullName evidence="1">Heterokaryon incompatibility domain-containing protein</fullName>
    </recommendedName>
</protein>
<keyword evidence="3" id="KW-1185">Reference proteome</keyword>
<dbReference type="Pfam" id="PF06985">
    <property type="entry name" value="HET"/>
    <property type="match status" value="1"/>
</dbReference>
<reference evidence="2 3" key="1">
    <citation type="submission" date="2013-03" db="EMBL/GenBank/DDBJ databases">
        <title>The Genome Sequence of Phialophora europaea CBS 101466.</title>
        <authorList>
            <consortium name="The Broad Institute Genomics Platform"/>
            <person name="Cuomo C."/>
            <person name="de Hoog S."/>
            <person name="Gorbushina A."/>
            <person name="Walker B."/>
            <person name="Young S.K."/>
            <person name="Zeng Q."/>
            <person name="Gargeya S."/>
            <person name="Fitzgerald M."/>
            <person name="Haas B."/>
            <person name="Abouelleil A."/>
            <person name="Allen A.W."/>
            <person name="Alvarado L."/>
            <person name="Arachchi H.M."/>
            <person name="Berlin A.M."/>
            <person name="Chapman S.B."/>
            <person name="Gainer-Dewar J."/>
            <person name="Goldberg J."/>
            <person name="Griggs A."/>
            <person name="Gujja S."/>
            <person name="Hansen M."/>
            <person name="Howarth C."/>
            <person name="Imamovic A."/>
            <person name="Ireland A."/>
            <person name="Larimer J."/>
            <person name="McCowan C."/>
            <person name="Murphy C."/>
            <person name="Pearson M."/>
            <person name="Poon T.W."/>
            <person name="Priest M."/>
            <person name="Roberts A."/>
            <person name="Saif S."/>
            <person name="Shea T."/>
            <person name="Sisk P."/>
            <person name="Sykes S."/>
            <person name="Wortman J."/>
            <person name="Nusbaum C."/>
            <person name="Birren B."/>
        </authorList>
    </citation>
    <scope>NUCLEOTIDE SEQUENCE [LARGE SCALE GENOMIC DNA]</scope>
    <source>
        <strain evidence="2 3">CBS 101466</strain>
    </source>
</reference>
<dbReference type="STRING" id="1220924.W2SC86"/>
<dbReference type="RefSeq" id="XP_008711048.1">
    <property type="nucleotide sequence ID" value="XM_008712826.1"/>
</dbReference>
<name>W2SC86_CYPE1</name>
<evidence type="ECO:0000313" key="3">
    <source>
        <dbReference type="Proteomes" id="UP000030752"/>
    </source>
</evidence>
<evidence type="ECO:0000313" key="2">
    <source>
        <dbReference type="EMBL" id="ETN46336.1"/>
    </source>
</evidence>
<dbReference type="EMBL" id="KB822711">
    <property type="protein sequence ID" value="ETN46336.1"/>
    <property type="molecule type" value="Genomic_DNA"/>
</dbReference>
<dbReference type="OrthoDB" id="5125733at2759"/>
<proteinExistence type="predicted"/>
<dbReference type="PANTHER" id="PTHR33112">
    <property type="entry name" value="DOMAIN PROTEIN, PUTATIVE-RELATED"/>
    <property type="match status" value="1"/>
</dbReference>
<dbReference type="GeneID" id="19967859"/>
<dbReference type="AlphaFoldDB" id="W2SC86"/>
<dbReference type="InParanoid" id="W2SC86"/>
<dbReference type="InterPro" id="IPR010730">
    <property type="entry name" value="HET"/>
</dbReference>
<dbReference type="VEuPathDB" id="FungiDB:HMPREF1541_00520"/>
<organism evidence="2 3">
    <name type="scientific">Cyphellophora europaea (strain CBS 101466)</name>
    <name type="common">Phialophora europaea</name>
    <dbReference type="NCBI Taxonomy" id="1220924"/>
    <lineage>
        <taxon>Eukaryota</taxon>
        <taxon>Fungi</taxon>
        <taxon>Dikarya</taxon>
        <taxon>Ascomycota</taxon>
        <taxon>Pezizomycotina</taxon>
        <taxon>Eurotiomycetes</taxon>
        <taxon>Chaetothyriomycetidae</taxon>
        <taxon>Chaetothyriales</taxon>
        <taxon>Cyphellophoraceae</taxon>
        <taxon>Cyphellophora</taxon>
    </lineage>
</organism>
<feature type="domain" description="Heterokaryon incompatibility" evidence="1">
    <location>
        <begin position="253"/>
        <end position="401"/>
    </location>
</feature>
<evidence type="ECO:0000259" key="1">
    <source>
        <dbReference type="Pfam" id="PF06985"/>
    </source>
</evidence>
<accession>W2SC86</accession>
<dbReference type="eggNOG" id="ENOG502RZ77">
    <property type="taxonomic scope" value="Eukaryota"/>
</dbReference>
<dbReference type="HOGENOM" id="CLU_002639_6_0_1"/>
<gene>
    <name evidence="2" type="ORF">HMPREF1541_00520</name>
</gene>
<dbReference type="Proteomes" id="UP000030752">
    <property type="component" value="Unassembled WGS sequence"/>
</dbReference>
<dbReference type="PANTHER" id="PTHR33112:SF16">
    <property type="entry name" value="HETEROKARYON INCOMPATIBILITY DOMAIN-CONTAINING PROTEIN"/>
    <property type="match status" value="1"/>
</dbReference>